<feature type="chain" id="PRO_5017965892" description="Lipoprotein" evidence="1">
    <location>
        <begin position="24"/>
        <end position="195"/>
    </location>
</feature>
<dbReference type="RefSeq" id="WP_125019713.1">
    <property type="nucleotide sequence ID" value="NZ_RQVQ01000032.1"/>
</dbReference>
<accession>A0A3P3W2I7</accession>
<dbReference type="OrthoDB" id="975117at2"/>
<keyword evidence="3" id="KW-1185">Reference proteome</keyword>
<reference evidence="2 3" key="1">
    <citation type="submission" date="2018-11" db="EMBL/GenBank/DDBJ databases">
        <title>Flavobacterium sp. nov., YIM 102701-2 draft genome.</title>
        <authorList>
            <person name="Li G."/>
            <person name="Jiang Y."/>
        </authorList>
    </citation>
    <scope>NUCLEOTIDE SEQUENCE [LARGE SCALE GENOMIC DNA]</scope>
    <source>
        <strain evidence="2 3">YIM 102701-2</strain>
    </source>
</reference>
<name>A0A3P3W2I7_9FLAO</name>
<dbReference type="EMBL" id="RQVQ01000032">
    <property type="protein sequence ID" value="RRJ89170.1"/>
    <property type="molecule type" value="Genomic_DNA"/>
</dbReference>
<gene>
    <name evidence="2" type="ORF">EG240_12425</name>
</gene>
<dbReference type="Proteomes" id="UP000275719">
    <property type="component" value="Unassembled WGS sequence"/>
</dbReference>
<protein>
    <recommendedName>
        <fullName evidence="4">Lipoprotein</fullName>
    </recommendedName>
</protein>
<proteinExistence type="predicted"/>
<comment type="caution">
    <text evidence="2">The sequence shown here is derived from an EMBL/GenBank/DDBJ whole genome shotgun (WGS) entry which is preliminary data.</text>
</comment>
<dbReference type="AlphaFoldDB" id="A0A3P3W2I7"/>
<sequence length="195" mass="21918">MKRLKKLALSILGVTVLSLGLYACSNDGDVQNDNTSNVQKRETLVDETQFAEVSKKIKVDTDWVKLNDNVVQMANILVNNNFQYDTVNYQGDDFFYKSLGKDGNQYKALYTESKELASKLRVKYFSKLECIDCVMIHKNLSDVELNSILYSSAIEVPKIDCNNWKFYACGVVAATTIEFPPAFAAALALCISEYC</sequence>
<dbReference type="PROSITE" id="PS51257">
    <property type="entry name" value="PROKAR_LIPOPROTEIN"/>
    <property type="match status" value="1"/>
</dbReference>
<organism evidence="2 3">
    <name type="scientific">Paenimyroides tangerinum</name>
    <dbReference type="NCBI Taxonomy" id="2488728"/>
    <lineage>
        <taxon>Bacteria</taxon>
        <taxon>Pseudomonadati</taxon>
        <taxon>Bacteroidota</taxon>
        <taxon>Flavobacteriia</taxon>
        <taxon>Flavobacteriales</taxon>
        <taxon>Flavobacteriaceae</taxon>
        <taxon>Paenimyroides</taxon>
    </lineage>
</organism>
<evidence type="ECO:0000313" key="3">
    <source>
        <dbReference type="Proteomes" id="UP000275719"/>
    </source>
</evidence>
<evidence type="ECO:0000313" key="2">
    <source>
        <dbReference type="EMBL" id="RRJ89170.1"/>
    </source>
</evidence>
<evidence type="ECO:0000256" key="1">
    <source>
        <dbReference type="SAM" id="SignalP"/>
    </source>
</evidence>
<keyword evidence="1" id="KW-0732">Signal</keyword>
<feature type="signal peptide" evidence="1">
    <location>
        <begin position="1"/>
        <end position="23"/>
    </location>
</feature>
<evidence type="ECO:0008006" key="4">
    <source>
        <dbReference type="Google" id="ProtNLM"/>
    </source>
</evidence>